<evidence type="ECO:0000313" key="4">
    <source>
        <dbReference type="Proteomes" id="UP000365297"/>
    </source>
</evidence>
<reference evidence="1 4" key="2">
    <citation type="submission" date="2018-06" db="EMBL/GenBank/DDBJ databases">
        <authorList>
            <consortium name="GenomeTrakr: Next Generation Sequencing Network for Food Pathogen Tracability"/>
        </authorList>
    </citation>
    <scope>NUCLEOTIDE SEQUENCE [LARGE SCALE GENOMIC DNA]</scope>
    <source>
        <strain evidence="1 4">FDA00007096</strain>
    </source>
</reference>
<protein>
    <recommendedName>
        <fullName evidence="5">DUF2399 domain-containing protein</fullName>
    </recommendedName>
</protein>
<organism evidence="1 4">
    <name type="scientific">Listeria monocytogenes</name>
    <dbReference type="NCBI Taxonomy" id="1639"/>
    <lineage>
        <taxon>Bacteria</taxon>
        <taxon>Bacillati</taxon>
        <taxon>Bacillota</taxon>
        <taxon>Bacilli</taxon>
        <taxon>Bacillales</taxon>
        <taxon>Listeriaceae</taxon>
        <taxon>Listeria</taxon>
    </lineage>
</organism>
<comment type="caution">
    <text evidence="1">The sequence shown here is derived from an EMBL/GenBank/DDBJ whole genome shotgun (WGS) entry which is preliminary data.</text>
</comment>
<evidence type="ECO:0008006" key="5">
    <source>
        <dbReference type="Google" id="ProtNLM"/>
    </source>
</evidence>
<sequence>MSKIVYKEMRFRADSLALIEKVNQIIKEYHRQGYELTLRQVYYQLVANGIIENKERSYKNLGSLISNARLAGLIDWNAIVDRTRFLRGFNYETSPENAIKRLSQRYGTDPWAGQKNHVEVWVEKDALVDIVGQASNKLNVNYFSCRGYVSQSAMFRSARRLANWQLAGKDITILHLGDHDPSGIDMSRDIEERLATFEIFPDVKRIALNMDQVDEYTPVPNPTKLSDSRAADYISQFGYESWELDALQPRVIDDLISEHINPLIDWGLMESVKEECEEERRQLETVSYHWANIIAEYT</sequence>
<evidence type="ECO:0000313" key="2">
    <source>
        <dbReference type="EMBL" id="RKA09305.1"/>
    </source>
</evidence>
<reference evidence="2 3" key="1">
    <citation type="journal article" date="2018" name="BMC Genomics">
        <title>Genes significantly associated with lineage II food isolates of Listeria monocytogenes.</title>
        <authorList>
            <person name="Pirone-Davies C."/>
            <person name="Chen Y."/>
            <person name="Pightling A."/>
            <person name="Ryan G."/>
            <person name="Wang Y."/>
            <person name="Yao K."/>
            <person name="Hoffmann M."/>
            <person name="Allard M.W."/>
        </authorList>
    </citation>
    <scope>NUCLEOTIDE SEQUENCE [LARGE SCALE GENOMIC DNA]</scope>
    <source>
        <strain evidence="2 3">PNUSAL000550</strain>
    </source>
</reference>
<proteinExistence type="predicted"/>
<dbReference type="EMBL" id="AAAIXK010000008">
    <property type="protein sequence ID" value="EAC5551409.1"/>
    <property type="molecule type" value="Genomic_DNA"/>
</dbReference>
<dbReference type="Proteomes" id="UP000365297">
    <property type="component" value="Unassembled WGS sequence"/>
</dbReference>
<name>A0A9P1SWR4_LISMN</name>
<dbReference type="RefSeq" id="WP_058831888.1">
    <property type="nucleotide sequence ID" value="NZ_LNNQ01000015.1"/>
</dbReference>
<evidence type="ECO:0000313" key="3">
    <source>
        <dbReference type="Proteomes" id="UP000272537"/>
    </source>
</evidence>
<dbReference type="Proteomes" id="UP000272537">
    <property type="component" value="Unassembled WGS sequence"/>
</dbReference>
<accession>A0A9P1SWR4</accession>
<dbReference type="AlphaFoldDB" id="A0A9P1SWR4"/>
<evidence type="ECO:0000313" key="1">
    <source>
        <dbReference type="EMBL" id="EAC5551409.1"/>
    </source>
</evidence>
<dbReference type="EMBL" id="QXLS01000002">
    <property type="protein sequence ID" value="RKA09305.1"/>
    <property type="molecule type" value="Genomic_DNA"/>
</dbReference>
<gene>
    <name evidence="1" type="ORF">ARY78_13315</name>
    <name evidence="2" type="ORF">DYZ80_00947</name>
</gene>